<dbReference type="SUPFAM" id="SSF48264">
    <property type="entry name" value="Cytochrome P450"/>
    <property type="match status" value="1"/>
</dbReference>
<dbReference type="Pfam" id="PF00067">
    <property type="entry name" value="p450"/>
    <property type="match status" value="1"/>
</dbReference>
<keyword evidence="5" id="KW-0503">Monooxygenase</keyword>
<evidence type="ECO:0000256" key="4">
    <source>
        <dbReference type="ARBA" id="ARBA00023004"/>
    </source>
</evidence>
<evidence type="ECO:0000256" key="2">
    <source>
        <dbReference type="ARBA" id="ARBA00022723"/>
    </source>
</evidence>
<keyword evidence="4 5" id="KW-0408">Iron</keyword>
<dbReference type="EMBL" id="CAWUHC010000034">
    <property type="protein sequence ID" value="CAK7221182.1"/>
    <property type="molecule type" value="Genomic_DNA"/>
</dbReference>
<dbReference type="InterPro" id="IPR017972">
    <property type="entry name" value="Cyt_P450_CS"/>
</dbReference>
<evidence type="ECO:0000256" key="5">
    <source>
        <dbReference type="RuleBase" id="RU000461"/>
    </source>
</evidence>
<evidence type="ECO:0000256" key="3">
    <source>
        <dbReference type="ARBA" id="ARBA00023002"/>
    </source>
</evidence>
<keyword evidence="5" id="KW-0349">Heme</keyword>
<dbReference type="InterPro" id="IPR001128">
    <property type="entry name" value="Cyt_P450"/>
</dbReference>
<dbReference type="Gene3D" id="1.10.630.10">
    <property type="entry name" value="Cytochrome P450"/>
    <property type="match status" value="1"/>
</dbReference>
<comment type="similarity">
    <text evidence="1 5">Belongs to the cytochrome P450 family.</text>
</comment>
<organism evidence="6 7">
    <name type="scientific">Sporothrix bragantina</name>
    <dbReference type="NCBI Taxonomy" id="671064"/>
    <lineage>
        <taxon>Eukaryota</taxon>
        <taxon>Fungi</taxon>
        <taxon>Dikarya</taxon>
        <taxon>Ascomycota</taxon>
        <taxon>Pezizomycotina</taxon>
        <taxon>Sordariomycetes</taxon>
        <taxon>Sordariomycetidae</taxon>
        <taxon>Ophiostomatales</taxon>
        <taxon>Ophiostomataceae</taxon>
        <taxon>Sporothrix</taxon>
    </lineage>
</organism>
<evidence type="ECO:0000313" key="7">
    <source>
        <dbReference type="Proteomes" id="UP001642406"/>
    </source>
</evidence>
<proteinExistence type="inferred from homology"/>
<evidence type="ECO:0008006" key="8">
    <source>
        <dbReference type="Google" id="ProtNLM"/>
    </source>
</evidence>
<sequence>MDALSASSGTPDIVDFLHSTVLSPKGLLSLVVSIAVILIVTEAYRANFPKIQGIPEVPGVLPFVGHLHKLGGRSGENDATVFSAWSKQLRSSVFQCVLGNQRTVVVEDWATMKHLWVSQANALIDRPHQPGFVDKLGIDLTGSCMTDQVRKCRMAGMRALGKPNWHKYYHLLEPSSGKFIRDMYQRSAGGSTPVDTYAYLRQIVFDLGLSLTYGARFGEVDDDFMMTFIKSINGISSVRSSTKIYRHVVPLLRVVPESTNETIAAERVRRKHRDVLYNRYLDRVRAGESVDCIVAALHEDKLTEDEVHGTCLSLLQAAPDTVASGTYMAIAWLASPEGRATQVVTHQAILDAYGGDRTRAWQMAFREEKVPLITSLYKETLRLFTLAPYATPRRTVADVTLPNGVVLPKGITLILNAQAVDHDVAHFGDDAWVFRPDRYLDPGRTEAAGLPHVAFGAGSRICPAVNISNRIIYALVTRLLLAFEMDNTTDPERMPVMDAIRFSDVANALVAHPRFYDCHFKVRDAAWLEATLAAEELATMA</sequence>
<dbReference type="PROSITE" id="PS00086">
    <property type="entry name" value="CYTOCHROME_P450"/>
    <property type="match status" value="1"/>
</dbReference>
<gene>
    <name evidence="6" type="ORF">SBRCBS47491_004440</name>
</gene>
<reference evidence="6 7" key="1">
    <citation type="submission" date="2024-01" db="EMBL/GenBank/DDBJ databases">
        <authorList>
            <person name="Allen C."/>
            <person name="Tagirdzhanova G."/>
        </authorList>
    </citation>
    <scope>NUCLEOTIDE SEQUENCE [LARGE SCALE GENOMIC DNA]</scope>
</reference>
<dbReference type="InterPro" id="IPR036396">
    <property type="entry name" value="Cyt_P450_sf"/>
</dbReference>
<dbReference type="InterPro" id="IPR050364">
    <property type="entry name" value="Cytochrome_P450_fung"/>
</dbReference>
<dbReference type="Proteomes" id="UP001642406">
    <property type="component" value="Unassembled WGS sequence"/>
</dbReference>
<evidence type="ECO:0000256" key="1">
    <source>
        <dbReference type="ARBA" id="ARBA00010617"/>
    </source>
</evidence>
<keyword evidence="2 5" id="KW-0479">Metal-binding</keyword>
<protein>
    <recommendedName>
        <fullName evidence="8">Cytochrome P450</fullName>
    </recommendedName>
</protein>
<name>A0ABP0BNF1_9PEZI</name>
<dbReference type="PRINTS" id="PR00463">
    <property type="entry name" value="EP450I"/>
</dbReference>
<dbReference type="InterPro" id="IPR002401">
    <property type="entry name" value="Cyt_P450_E_grp-I"/>
</dbReference>
<keyword evidence="3 5" id="KW-0560">Oxidoreductase</keyword>
<accession>A0ABP0BNF1</accession>
<dbReference type="PANTHER" id="PTHR46300:SF9">
    <property type="entry name" value="P450, PUTATIVE-RELATED"/>
    <property type="match status" value="1"/>
</dbReference>
<keyword evidence="7" id="KW-1185">Reference proteome</keyword>
<comment type="caution">
    <text evidence="6">The sequence shown here is derived from an EMBL/GenBank/DDBJ whole genome shotgun (WGS) entry which is preliminary data.</text>
</comment>
<evidence type="ECO:0000313" key="6">
    <source>
        <dbReference type="EMBL" id="CAK7221182.1"/>
    </source>
</evidence>
<dbReference type="PANTHER" id="PTHR46300">
    <property type="entry name" value="P450, PUTATIVE (EUROFUNG)-RELATED-RELATED"/>
    <property type="match status" value="1"/>
</dbReference>